<proteinExistence type="predicted"/>
<keyword evidence="2" id="KW-1185">Reference proteome</keyword>
<dbReference type="EMBL" id="JAIWYP010000013">
    <property type="protein sequence ID" value="KAH3718995.1"/>
    <property type="molecule type" value="Genomic_DNA"/>
</dbReference>
<protein>
    <submittedName>
        <fullName evidence="1">Uncharacterized protein</fullName>
    </submittedName>
</protein>
<reference evidence="1" key="1">
    <citation type="journal article" date="2019" name="bioRxiv">
        <title>The Genome of the Zebra Mussel, Dreissena polymorpha: A Resource for Invasive Species Research.</title>
        <authorList>
            <person name="McCartney M.A."/>
            <person name="Auch B."/>
            <person name="Kono T."/>
            <person name="Mallez S."/>
            <person name="Zhang Y."/>
            <person name="Obille A."/>
            <person name="Becker A."/>
            <person name="Abrahante J.E."/>
            <person name="Garbe J."/>
            <person name="Badalamenti J.P."/>
            <person name="Herman A."/>
            <person name="Mangelson H."/>
            <person name="Liachko I."/>
            <person name="Sullivan S."/>
            <person name="Sone E.D."/>
            <person name="Koren S."/>
            <person name="Silverstein K.A.T."/>
            <person name="Beckman K.B."/>
            <person name="Gohl D.M."/>
        </authorList>
    </citation>
    <scope>NUCLEOTIDE SEQUENCE</scope>
    <source>
        <strain evidence="1">Duluth1</strain>
        <tissue evidence="1">Whole animal</tissue>
    </source>
</reference>
<dbReference type="Proteomes" id="UP000828390">
    <property type="component" value="Unassembled WGS sequence"/>
</dbReference>
<gene>
    <name evidence="1" type="ORF">DPMN_061823</name>
</gene>
<comment type="caution">
    <text evidence="1">The sequence shown here is derived from an EMBL/GenBank/DDBJ whole genome shotgun (WGS) entry which is preliminary data.</text>
</comment>
<sequence length="107" mass="12553">MSFKTKCVFPSKEKWKSVCRKAVRQNETSHGRMRLEQYKDFSFSFLKEVHKSLEPATIWRVAKIRPESLSLMKFLFRLCFKTPPSTSRLMSKVHTPAHAHRSGTCTF</sequence>
<reference evidence="1" key="2">
    <citation type="submission" date="2020-11" db="EMBL/GenBank/DDBJ databases">
        <authorList>
            <person name="McCartney M.A."/>
            <person name="Auch B."/>
            <person name="Kono T."/>
            <person name="Mallez S."/>
            <person name="Becker A."/>
            <person name="Gohl D.M."/>
            <person name="Silverstein K.A.T."/>
            <person name="Koren S."/>
            <person name="Bechman K.B."/>
            <person name="Herman A."/>
            <person name="Abrahante J.E."/>
            <person name="Garbe J."/>
        </authorList>
    </citation>
    <scope>NUCLEOTIDE SEQUENCE</scope>
    <source>
        <strain evidence="1">Duluth1</strain>
        <tissue evidence="1">Whole animal</tissue>
    </source>
</reference>
<evidence type="ECO:0000313" key="2">
    <source>
        <dbReference type="Proteomes" id="UP000828390"/>
    </source>
</evidence>
<dbReference type="AlphaFoldDB" id="A0A9D4C8I2"/>
<name>A0A9D4C8I2_DREPO</name>
<organism evidence="1 2">
    <name type="scientific">Dreissena polymorpha</name>
    <name type="common">Zebra mussel</name>
    <name type="synonym">Mytilus polymorpha</name>
    <dbReference type="NCBI Taxonomy" id="45954"/>
    <lineage>
        <taxon>Eukaryota</taxon>
        <taxon>Metazoa</taxon>
        <taxon>Spiralia</taxon>
        <taxon>Lophotrochozoa</taxon>
        <taxon>Mollusca</taxon>
        <taxon>Bivalvia</taxon>
        <taxon>Autobranchia</taxon>
        <taxon>Heteroconchia</taxon>
        <taxon>Euheterodonta</taxon>
        <taxon>Imparidentia</taxon>
        <taxon>Neoheterodontei</taxon>
        <taxon>Myida</taxon>
        <taxon>Dreissenoidea</taxon>
        <taxon>Dreissenidae</taxon>
        <taxon>Dreissena</taxon>
    </lineage>
</organism>
<accession>A0A9D4C8I2</accession>
<evidence type="ECO:0000313" key="1">
    <source>
        <dbReference type="EMBL" id="KAH3718995.1"/>
    </source>
</evidence>